<accession>A0AAW6UBK6</accession>
<dbReference type="AlphaFoldDB" id="A0AAW6UBK6"/>
<dbReference type="RefSeq" id="WP_282838738.1">
    <property type="nucleotide sequence ID" value="NZ_JASCXW010000003.1"/>
</dbReference>
<dbReference type="Pfam" id="PF00990">
    <property type="entry name" value="GGDEF"/>
    <property type="match status" value="1"/>
</dbReference>
<feature type="coiled-coil region" evidence="1">
    <location>
        <begin position="120"/>
        <end position="150"/>
    </location>
</feature>
<dbReference type="Proteomes" id="UP001431532">
    <property type="component" value="Unassembled WGS sequence"/>
</dbReference>
<dbReference type="PROSITE" id="PS50887">
    <property type="entry name" value="GGDEF"/>
    <property type="match status" value="1"/>
</dbReference>
<gene>
    <name evidence="3" type="ORF">QJ521_01995</name>
</gene>
<name>A0AAW6UBK6_9MOLU</name>
<dbReference type="SMART" id="SM00267">
    <property type="entry name" value="GGDEF"/>
    <property type="match status" value="1"/>
</dbReference>
<dbReference type="EMBL" id="JASCXW010000003">
    <property type="protein sequence ID" value="MDI6452323.1"/>
    <property type="molecule type" value="Genomic_DNA"/>
</dbReference>
<reference evidence="3" key="1">
    <citation type="submission" date="2023-05" db="EMBL/GenBank/DDBJ databases">
        <title>Mariniplasma microaerophilum sp. nov., a novel anaerobic mollicute isolated from terrestrial mud volcano, Taman Peninsula, Russia.</title>
        <authorList>
            <person name="Khomyakova M.A."/>
            <person name="Merkel A.Y."/>
            <person name="Slobodkin A.I."/>
        </authorList>
    </citation>
    <scope>NUCLEOTIDE SEQUENCE</scope>
    <source>
        <strain evidence="3">M4Ah</strain>
    </source>
</reference>
<dbReference type="InterPro" id="IPR043128">
    <property type="entry name" value="Rev_trsase/Diguanyl_cyclase"/>
</dbReference>
<comment type="caution">
    <text evidence="3">The sequence shown here is derived from an EMBL/GenBank/DDBJ whole genome shotgun (WGS) entry which is preliminary data.</text>
</comment>
<evidence type="ECO:0000313" key="3">
    <source>
        <dbReference type="EMBL" id="MDI6452323.1"/>
    </source>
</evidence>
<keyword evidence="3" id="KW-0808">Transferase</keyword>
<evidence type="ECO:0000313" key="4">
    <source>
        <dbReference type="Proteomes" id="UP001431532"/>
    </source>
</evidence>
<dbReference type="SUPFAM" id="SSF55073">
    <property type="entry name" value="Nucleotide cyclase"/>
    <property type="match status" value="1"/>
</dbReference>
<dbReference type="EC" id="2.7.7.65" evidence="3"/>
<feature type="domain" description="GGDEF" evidence="2">
    <location>
        <begin position="183"/>
        <end position="318"/>
    </location>
</feature>
<dbReference type="PANTHER" id="PTHR46663">
    <property type="entry name" value="DIGUANYLATE CYCLASE DGCT-RELATED"/>
    <property type="match status" value="1"/>
</dbReference>
<dbReference type="CDD" id="cd01949">
    <property type="entry name" value="GGDEF"/>
    <property type="match status" value="1"/>
</dbReference>
<dbReference type="Gene3D" id="3.30.70.270">
    <property type="match status" value="1"/>
</dbReference>
<organism evidence="3 4">
    <name type="scientific">Peloplasma aerotolerans</name>
    <dbReference type="NCBI Taxonomy" id="3044389"/>
    <lineage>
        <taxon>Bacteria</taxon>
        <taxon>Bacillati</taxon>
        <taxon>Mycoplasmatota</taxon>
        <taxon>Mollicutes</taxon>
        <taxon>Acholeplasmatales</taxon>
        <taxon>Acholeplasmataceae</taxon>
        <taxon>Peloplasma</taxon>
    </lineage>
</organism>
<keyword evidence="1" id="KW-0175">Coiled coil</keyword>
<protein>
    <submittedName>
        <fullName evidence="3">GGDEF domain-containing protein</fullName>
        <ecNumber evidence="3">2.7.7.65</ecNumber>
    </submittedName>
</protein>
<proteinExistence type="predicted"/>
<dbReference type="NCBIfam" id="TIGR00254">
    <property type="entry name" value="GGDEF"/>
    <property type="match status" value="1"/>
</dbReference>
<evidence type="ECO:0000259" key="2">
    <source>
        <dbReference type="PROSITE" id="PS50887"/>
    </source>
</evidence>
<evidence type="ECO:0000256" key="1">
    <source>
        <dbReference type="SAM" id="Coils"/>
    </source>
</evidence>
<sequence length="321" mass="37470">MKDLLIRISELGIIQKKYVDEFNCIGPNNHSIFSMFDDKTVDQLQKTMKQHKKVFEMKSDFCNAHVWLYLRPAGGQFFLFMTNKLLSNTSKKTFLNMLDALVSEYLKNTLTTADSTQSLFENMQRLNNELLNKSRQIEKMNQQLNKYNTLLNDRLVSDPLTSLVSRYQYRDEIMLAVKNNPNKKGVFMFIDIDDFKDINDSYGHSIGDQYLVEFANRLKSLPFSNSVKMRIAGDEFGIFLYNLDELGKSFYDDIWETFKTEVIHPIKISDIELDLAISLGFAEYPKDSDEIHVLIDQADDAMYNAKKSGKNRYFVYRNQED</sequence>
<dbReference type="GO" id="GO:0052621">
    <property type="term" value="F:diguanylate cyclase activity"/>
    <property type="evidence" value="ECO:0007669"/>
    <property type="project" value="UniProtKB-EC"/>
</dbReference>
<dbReference type="InterPro" id="IPR029787">
    <property type="entry name" value="Nucleotide_cyclase"/>
</dbReference>
<dbReference type="PANTHER" id="PTHR46663:SF2">
    <property type="entry name" value="GGDEF DOMAIN-CONTAINING PROTEIN"/>
    <property type="match status" value="1"/>
</dbReference>
<keyword evidence="4" id="KW-1185">Reference proteome</keyword>
<dbReference type="InterPro" id="IPR052163">
    <property type="entry name" value="DGC-Regulatory_Protein"/>
</dbReference>
<keyword evidence="3" id="KW-0548">Nucleotidyltransferase</keyword>
<dbReference type="InterPro" id="IPR000160">
    <property type="entry name" value="GGDEF_dom"/>
</dbReference>